<dbReference type="GO" id="GO:0005886">
    <property type="term" value="C:plasma membrane"/>
    <property type="evidence" value="ECO:0007669"/>
    <property type="project" value="TreeGrafter"/>
</dbReference>
<dbReference type="InterPro" id="IPR003864">
    <property type="entry name" value="CSC1/OSCA1-like_7TM"/>
</dbReference>
<sequence length="385" mass="43602">YYVYAIIPLIVVWIVRQETMNSMRMFCKSRFLWLKQLKIPQAATVLVEGIPEEYQSDAKVQEYFSRMFSAKDVKAVNVAKNMPELETVYSELQTAVQSLAKVEQEWENAGKPEDARPQIKHMMGSLTGSSEDAMDYWKATIETKSKEVKQYRESVAKDAASGIGGVNGHSGFVTFADCRNARVAASTKFSADRTTWLVSQAPAPKDIIWSDLKVNVELRTAKRIIGYGLVFGLYVAFTPFCLFVTNLATTINLGPFQSLWAAYAPTLGLLIFLSFAPTVLINIFSWLFNLKSEVRSQLELQNWYFWFMLFFVIGVTVVGQDFVNFVSQVAQDPLKLPLVLAEKMPSSTHYYLNFLALQWVTHGMNLTRYVPVGKFVAASKIWSEE</sequence>
<keyword evidence="1" id="KW-0472">Membrane</keyword>
<feature type="domain" description="CSC1/OSCA1-like cytosolic" evidence="3">
    <location>
        <begin position="43"/>
        <end position="210"/>
    </location>
</feature>
<dbReference type="Pfam" id="PF14703">
    <property type="entry name" value="PHM7_cyt"/>
    <property type="match status" value="1"/>
</dbReference>
<evidence type="ECO:0000313" key="5">
    <source>
        <dbReference type="Proteomes" id="UP000601435"/>
    </source>
</evidence>
<feature type="domain" description="CSC1/OSCA1-like 7TM region" evidence="2">
    <location>
        <begin position="258"/>
        <end position="382"/>
    </location>
</feature>
<dbReference type="GO" id="GO:0005227">
    <property type="term" value="F:calcium-activated cation channel activity"/>
    <property type="evidence" value="ECO:0007669"/>
    <property type="project" value="InterPro"/>
</dbReference>
<keyword evidence="5" id="KW-1185">Reference proteome</keyword>
<keyword evidence="1" id="KW-1133">Transmembrane helix</keyword>
<dbReference type="InterPro" id="IPR045122">
    <property type="entry name" value="Csc1-like"/>
</dbReference>
<feature type="transmembrane region" description="Helical" evidence="1">
    <location>
        <begin position="224"/>
        <end position="248"/>
    </location>
</feature>
<feature type="non-terminal residue" evidence="4">
    <location>
        <position position="385"/>
    </location>
</feature>
<feature type="transmembrane region" description="Helical" evidence="1">
    <location>
        <begin position="304"/>
        <end position="326"/>
    </location>
</feature>
<dbReference type="Pfam" id="PF02714">
    <property type="entry name" value="RSN1_7TM"/>
    <property type="match status" value="1"/>
</dbReference>
<keyword evidence="1" id="KW-0812">Transmembrane</keyword>
<dbReference type="InterPro" id="IPR027815">
    <property type="entry name" value="CSC1/OSCA1-like_cyt"/>
</dbReference>
<dbReference type="PANTHER" id="PTHR13018">
    <property type="entry name" value="PROBABLE MEMBRANE PROTEIN DUF221-RELATED"/>
    <property type="match status" value="1"/>
</dbReference>
<evidence type="ECO:0000256" key="1">
    <source>
        <dbReference type="SAM" id="Phobius"/>
    </source>
</evidence>
<feature type="non-terminal residue" evidence="4">
    <location>
        <position position="1"/>
    </location>
</feature>
<organism evidence="4 5">
    <name type="scientific">Symbiodinium necroappetens</name>
    <dbReference type="NCBI Taxonomy" id="1628268"/>
    <lineage>
        <taxon>Eukaryota</taxon>
        <taxon>Sar</taxon>
        <taxon>Alveolata</taxon>
        <taxon>Dinophyceae</taxon>
        <taxon>Suessiales</taxon>
        <taxon>Symbiodiniaceae</taxon>
        <taxon>Symbiodinium</taxon>
    </lineage>
</organism>
<dbReference type="AlphaFoldDB" id="A0A812PBS1"/>
<comment type="caution">
    <text evidence="4">The sequence shown here is derived from an EMBL/GenBank/DDBJ whole genome shotgun (WGS) entry which is preliminary data.</text>
</comment>
<dbReference type="Proteomes" id="UP000601435">
    <property type="component" value="Unassembled WGS sequence"/>
</dbReference>
<protein>
    <recommendedName>
        <fullName evidence="6">CSC1/OSCA1-like cytosolic domain-containing protein</fullName>
    </recommendedName>
</protein>
<dbReference type="OrthoDB" id="7933078at2759"/>
<evidence type="ECO:0000259" key="3">
    <source>
        <dbReference type="Pfam" id="PF14703"/>
    </source>
</evidence>
<proteinExistence type="predicted"/>
<evidence type="ECO:0008006" key="6">
    <source>
        <dbReference type="Google" id="ProtNLM"/>
    </source>
</evidence>
<reference evidence="4" key="1">
    <citation type="submission" date="2021-02" db="EMBL/GenBank/DDBJ databases">
        <authorList>
            <person name="Dougan E. K."/>
            <person name="Rhodes N."/>
            <person name="Thang M."/>
            <person name="Chan C."/>
        </authorList>
    </citation>
    <scope>NUCLEOTIDE SEQUENCE</scope>
</reference>
<name>A0A812PBS1_9DINO</name>
<dbReference type="EMBL" id="CAJNJA010014700">
    <property type="protein sequence ID" value="CAE7348154.1"/>
    <property type="molecule type" value="Genomic_DNA"/>
</dbReference>
<feature type="transmembrane region" description="Helical" evidence="1">
    <location>
        <begin position="260"/>
        <end position="284"/>
    </location>
</feature>
<dbReference type="PANTHER" id="PTHR13018:SF5">
    <property type="entry name" value="RE44586P"/>
    <property type="match status" value="1"/>
</dbReference>
<evidence type="ECO:0000259" key="2">
    <source>
        <dbReference type="Pfam" id="PF02714"/>
    </source>
</evidence>
<accession>A0A812PBS1</accession>
<gene>
    <name evidence="4" type="ORF">SNEC2469_LOCUS9020</name>
</gene>
<evidence type="ECO:0000313" key="4">
    <source>
        <dbReference type="EMBL" id="CAE7348154.1"/>
    </source>
</evidence>